<evidence type="ECO:0000259" key="1">
    <source>
        <dbReference type="Pfam" id="PF14347"/>
    </source>
</evidence>
<reference evidence="2 3" key="1">
    <citation type="submission" date="2019-08" db="EMBL/GenBank/DDBJ databases">
        <title>Paraburkholderia sp. DCY113.</title>
        <authorList>
            <person name="Kang J."/>
        </authorList>
    </citation>
    <scope>NUCLEOTIDE SEQUENCE [LARGE SCALE GENOMIC DNA]</scope>
    <source>
        <strain evidence="2 3">DCY113</strain>
    </source>
</reference>
<dbReference type="AlphaFoldDB" id="A0A5B0H6V9"/>
<accession>A0A5B0H6V9</accession>
<dbReference type="InterPro" id="IPR006311">
    <property type="entry name" value="TAT_signal"/>
</dbReference>
<feature type="domain" description="DUF4399" evidence="1">
    <location>
        <begin position="76"/>
        <end position="166"/>
    </location>
</feature>
<keyword evidence="3" id="KW-1185">Reference proteome</keyword>
<protein>
    <submittedName>
        <fullName evidence="2">DUF4399 domain-containing protein</fullName>
    </submittedName>
</protein>
<organism evidence="2 3">
    <name type="scientific">Paraburkholderia panacisoli</name>
    <dbReference type="NCBI Taxonomy" id="2603818"/>
    <lineage>
        <taxon>Bacteria</taxon>
        <taxon>Pseudomonadati</taxon>
        <taxon>Pseudomonadota</taxon>
        <taxon>Betaproteobacteria</taxon>
        <taxon>Burkholderiales</taxon>
        <taxon>Burkholderiaceae</taxon>
        <taxon>Paraburkholderia</taxon>
    </lineage>
</organism>
<evidence type="ECO:0000313" key="3">
    <source>
        <dbReference type="Proteomes" id="UP000325273"/>
    </source>
</evidence>
<dbReference type="Pfam" id="PF14347">
    <property type="entry name" value="DUF4399"/>
    <property type="match status" value="1"/>
</dbReference>
<dbReference type="EMBL" id="VTUZ01000011">
    <property type="protein sequence ID" value="KAA1010743.1"/>
    <property type="molecule type" value="Genomic_DNA"/>
</dbReference>
<dbReference type="InterPro" id="IPR025512">
    <property type="entry name" value="DUF4399"/>
</dbReference>
<sequence>MRRRILTPVTFDMSRPAQARRDALRAAVGAALLAALGSVAPWRSARAEQTASPPGAEEYIIWPPDGAVIHGGKLWVRMGLRNMGVCPKGVVFPNTGHHHLLIDTDLPPLDQEIPSDRNHLHFGAGETDARIELPPGKHTLQLILGDHNHVPHVPPVYSKKITITVQKD</sequence>
<gene>
    <name evidence="2" type="ORF">FVF58_17915</name>
</gene>
<dbReference type="Proteomes" id="UP000325273">
    <property type="component" value="Unassembled WGS sequence"/>
</dbReference>
<evidence type="ECO:0000313" key="2">
    <source>
        <dbReference type="EMBL" id="KAA1010743.1"/>
    </source>
</evidence>
<name>A0A5B0H6V9_9BURK</name>
<dbReference type="PROSITE" id="PS51318">
    <property type="entry name" value="TAT"/>
    <property type="match status" value="1"/>
</dbReference>
<proteinExistence type="predicted"/>
<comment type="caution">
    <text evidence="2">The sequence shown here is derived from an EMBL/GenBank/DDBJ whole genome shotgun (WGS) entry which is preliminary data.</text>
</comment>